<dbReference type="EMBL" id="CAFBMH010000020">
    <property type="protein sequence ID" value="CAB4900180.1"/>
    <property type="molecule type" value="Genomic_DNA"/>
</dbReference>
<dbReference type="InterPro" id="IPR011051">
    <property type="entry name" value="RmlC_Cupin_sf"/>
</dbReference>
<protein>
    <submittedName>
        <fullName evidence="5">Unannotated protein</fullName>
    </submittedName>
</protein>
<gene>
    <name evidence="2" type="ORF">UFOPK2754_01442</name>
    <name evidence="3" type="ORF">UFOPK3139_00283</name>
    <name evidence="4" type="ORF">UFOPK3543_00819</name>
    <name evidence="5" type="ORF">UFOPK3967_02466</name>
</gene>
<reference evidence="5" key="1">
    <citation type="submission" date="2020-05" db="EMBL/GenBank/DDBJ databases">
        <authorList>
            <person name="Chiriac C."/>
            <person name="Salcher M."/>
            <person name="Ghai R."/>
            <person name="Kavagutti S V."/>
        </authorList>
    </citation>
    <scope>NUCLEOTIDE SEQUENCE</scope>
</reference>
<evidence type="ECO:0000313" key="5">
    <source>
        <dbReference type="EMBL" id="CAB5015441.1"/>
    </source>
</evidence>
<dbReference type="InterPro" id="IPR051161">
    <property type="entry name" value="Mannose-6P_isomerase_type2"/>
</dbReference>
<evidence type="ECO:0000313" key="3">
    <source>
        <dbReference type="EMBL" id="CAB4815016.1"/>
    </source>
</evidence>
<accession>A0A6J7QEC8</accession>
<name>A0A6J7QEC8_9ZZZZ</name>
<dbReference type="EMBL" id="CAFBOS010000190">
    <property type="protein sequence ID" value="CAB5015441.1"/>
    <property type="molecule type" value="Genomic_DNA"/>
</dbReference>
<organism evidence="5">
    <name type="scientific">freshwater metagenome</name>
    <dbReference type="NCBI Taxonomy" id="449393"/>
    <lineage>
        <taxon>unclassified sequences</taxon>
        <taxon>metagenomes</taxon>
        <taxon>ecological metagenomes</taxon>
    </lineage>
</organism>
<dbReference type="EMBL" id="CAEZYR010000047">
    <property type="protein sequence ID" value="CAB4744918.1"/>
    <property type="molecule type" value="Genomic_DNA"/>
</dbReference>
<proteinExistence type="predicted"/>
<dbReference type="PANTHER" id="PTHR46390">
    <property type="entry name" value="MANNOSE-1-PHOSPHATE GUANYLYLTRANSFERASE"/>
    <property type="match status" value="1"/>
</dbReference>
<dbReference type="GO" id="GO:0009298">
    <property type="term" value="P:GDP-mannose biosynthetic process"/>
    <property type="evidence" value="ECO:0007669"/>
    <property type="project" value="TreeGrafter"/>
</dbReference>
<feature type="domain" description="Mannose-6-phosphate isomerase type II C-terminal" evidence="1">
    <location>
        <begin position="12"/>
        <end position="114"/>
    </location>
</feature>
<dbReference type="CDD" id="cd02213">
    <property type="entry name" value="cupin_PMI_typeII_C"/>
    <property type="match status" value="1"/>
</dbReference>
<evidence type="ECO:0000313" key="4">
    <source>
        <dbReference type="EMBL" id="CAB4900180.1"/>
    </source>
</evidence>
<dbReference type="InterPro" id="IPR014710">
    <property type="entry name" value="RmlC-like_jellyroll"/>
</dbReference>
<dbReference type="AlphaFoldDB" id="A0A6J7QEC8"/>
<dbReference type="InterPro" id="IPR001538">
    <property type="entry name" value="Man6P_isomerase-2_C"/>
</dbReference>
<dbReference type="GO" id="GO:0004475">
    <property type="term" value="F:mannose-1-phosphate guanylyltransferase (GTP) activity"/>
    <property type="evidence" value="ECO:0007669"/>
    <property type="project" value="TreeGrafter"/>
</dbReference>
<dbReference type="Gene3D" id="2.60.120.10">
    <property type="entry name" value="Jelly Rolls"/>
    <property type="match status" value="1"/>
</dbReference>
<dbReference type="Pfam" id="PF01050">
    <property type="entry name" value="MannoseP_isomer"/>
    <property type="match status" value="1"/>
</dbReference>
<dbReference type="PANTHER" id="PTHR46390:SF1">
    <property type="entry name" value="MANNOSE-1-PHOSPHATE GUANYLYLTRANSFERASE"/>
    <property type="match status" value="1"/>
</dbReference>
<evidence type="ECO:0000259" key="1">
    <source>
        <dbReference type="Pfam" id="PF01050"/>
    </source>
</evidence>
<dbReference type="GO" id="GO:0005976">
    <property type="term" value="P:polysaccharide metabolic process"/>
    <property type="evidence" value="ECO:0007669"/>
    <property type="project" value="InterPro"/>
</dbReference>
<dbReference type="SUPFAM" id="SSF51182">
    <property type="entry name" value="RmlC-like cupins"/>
    <property type="match status" value="1"/>
</dbReference>
<sequence>MSTASDPTFEARPWGSFTVLDDQATHKVKSLTVNPGHRLSYQQHARRSEHWFVVAGTATVTLDGREATIERGECIDIPLHSWHRMENRCAEPLVFIEVQQGDYFGEDDIVRASDDYGRVN</sequence>
<dbReference type="EMBL" id="CAFABA010000006">
    <property type="protein sequence ID" value="CAB4815016.1"/>
    <property type="molecule type" value="Genomic_DNA"/>
</dbReference>
<evidence type="ECO:0000313" key="2">
    <source>
        <dbReference type="EMBL" id="CAB4744918.1"/>
    </source>
</evidence>